<protein>
    <submittedName>
        <fullName evidence="1">Uncharacterized protein</fullName>
    </submittedName>
</protein>
<keyword evidence="2" id="KW-1185">Reference proteome</keyword>
<evidence type="ECO:0000313" key="1">
    <source>
        <dbReference type="EMBL" id="EUJ34155.1"/>
    </source>
</evidence>
<accession>W7CA24</accession>
<dbReference type="AlphaFoldDB" id="W7CA24"/>
<sequence length="108" mass="12555">MSEKMGMFRTNKVSTDYVEMQKPKEVYAGIVEDDSVKLDPNDRSTIRVPIKTKLELDSLMATLGYQYSYEAISDLIGFALDKLEAEDIRDYERGFESRKKAYLKRKNK</sequence>
<evidence type="ECO:0000313" key="2">
    <source>
        <dbReference type="Proteomes" id="UP000019243"/>
    </source>
</evidence>
<proteinExistence type="predicted"/>
<organism evidence="1 2">
    <name type="scientific">Brochothrix campestris FSL F6-1037</name>
    <dbReference type="NCBI Taxonomy" id="1265861"/>
    <lineage>
        <taxon>Bacteria</taxon>
        <taxon>Bacillati</taxon>
        <taxon>Bacillota</taxon>
        <taxon>Bacilli</taxon>
        <taxon>Bacillales</taxon>
        <taxon>Listeriaceae</taxon>
        <taxon>Brochothrix</taxon>
    </lineage>
</organism>
<name>W7CA24_9LIST</name>
<gene>
    <name evidence="1" type="ORF">BCAMP_12648</name>
</gene>
<reference evidence="1 2" key="1">
    <citation type="submission" date="2012-12" db="EMBL/GenBank/DDBJ databases">
        <title>Novel taxa of Listeriaceae from agricultural environments in the United States.</title>
        <authorList>
            <person name="den Bakker H.C."/>
            <person name="Allred A."/>
            <person name="Warchocki S."/>
            <person name="Wright E.M."/>
            <person name="Burrell A."/>
            <person name="Nightingale K.K."/>
            <person name="Kephart D."/>
            <person name="Wiedmann M."/>
        </authorList>
    </citation>
    <scope>NUCLEOTIDE SEQUENCE [LARGE SCALE GENOMIC DNA]</scope>
    <source>
        <strain evidence="1 2">FSL F6-1037</strain>
    </source>
</reference>
<dbReference type="RefSeq" id="WP_035315803.1">
    <property type="nucleotide sequence ID" value="NZ_AODH01000078.1"/>
</dbReference>
<dbReference type="EMBL" id="AODH01000078">
    <property type="protein sequence ID" value="EUJ34155.1"/>
    <property type="molecule type" value="Genomic_DNA"/>
</dbReference>
<dbReference type="Proteomes" id="UP000019243">
    <property type="component" value="Unassembled WGS sequence"/>
</dbReference>
<comment type="caution">
    <text evidence="1">The sequence shown here is derived from an EMBL/GenBank/DDBJ whole genome shotgun (WGS) entry which is preliminary data.</text>
</comment>